<dbReference type="PATRIC" id="fig|471514.4.peg.1883"/>
<name>A0A0P9CMT0_9BACL</name>
<proteinExistence type="predicted"/>
<evidence type="ECO:0000313" key="3">
    <source>
        <dbReference type="EMBL" id="KPV44224.1"/>
    </source>
</evidence>
<keyword evidence="4" id="KW-1185">Reference proteome</keyword>
<feature type="region of interest" description="Disordered" evidence="1">
    <location>
        <begin position="127"/>
        <end position="146"/>
    </location>
</feature>
<sequence>MQGSMLAVVAVVLVLICLLIWMNVLMVRRSRSNAKKVQKNSDVETTSTEPSRPLPDTQLAVSTMEAPQATAAAASEESTTASPNREYSRRRDRRETAAETRDTGLHVSTQDETKTWSDDAEAVRADAGKAAEVTKETPRNEAELEPHRDVEVVPSEYRTRQSQGKKVFDRNRLPYFLHGASVPEFDSADWHEVFLRLSEDANVMGWVAFHNDTAGASDREYEYGFLEVLRNYKKSVTNLQREVGLSHVIETSVIGDEGKIWFLTGNQDNWFALFVDRKADVHEIAKPFISRLLSGD</sequence>
<protein>
    <submittedName>
        <fullName evidence="3">Uncharacterized protein</fullName>
    </submittedName>
</protein>
<dbReference type="AlphaFoldDB" id="A0A0P9CMT0"/>
<accession>A0A0P9CMT0</accession>
<keyword evidence="2" id="KW-1133">Transmembrane helix</keyword>
<dbReference type="STRING" id="471514.AN477_07930"/>
<feature type="compositionally biased region" description="Basic and acidic residues" evidence="1">
    <location>
        <begin position="86"/>
        <end position="119"/>
    </location>
</feature>
<reference evidence="3 4" key="1">
    <citation type="submission" date="2015-09" db="EMBL/GenBank/DDBJ databases">
        <title>Draft genome sequence of Alicyclobacillus ferrooxydans DSM 22381.</title>
        <authorList>
            <person name="Hemp J."/>
        </authorList>
    </citation>
    <scope>NUCLEOTIDE SEQUENCE [LARGE SCALE GENOMIC DNA]</scope>
    <source>
        <strain evidence="3 4">TC-34</strain>
    </source>
</reference>
<evidence type="ECO:0000256" key="2">
    <source>
        <dbReference type="SAM" id="Phobius"/>
    </source>
</evidence>
<evidence type="ECO:0000256" key="1">
    <source>
        <dbReference type="SAM" id="MobiDB-lite"/>
    </source>
</evidence>
<dbReference type="OrthoDB" id="2376560at2"/>
<dbReference type="EMBL" id="LJCO01000038">
    <property type="protein sequence ID" value="KPV44224.1"/>
    <property type="molecule type" value="Genomic_DNA"/>
</dbReference>
<feature type="region of interest" description="Disordered" evidence="1">
    <location>
        <begin position="31"/>
        <end position="119"/>
    </location>
</feature>
<dbReference type="Proteomes" id="UP000050482">
    <property type="component" value="Unassembled WGS sequence"/>
</dbReference>
<dbReference type="RefSeq" id="WP_054968638.1">
    <property type="nucleotide sequence ID" value="NZ_LJCO01000038.1"/>
</dbReference>
<feature type="transmembrane region" description="Helical" evidence="2">
    <location>
        <begin position="6"/>
        <end position="26"/>
    </location>
</feature>
<gene>
    <name evidence="3" type="ORF">AN477_07930</name>
</gene>
<keyword evidence="2" id="KW-0812">Transmembrane</keyword>
<organism evidence="3 4">
    <name type="scientific">Alicyclobacillus ferrooxydans</name>
    <dbReference type="NCBI Taxonomy" id="471514"/>
    <lineage>
        <taxon>Bacteria</taxon>
        <taxon>Bacillati</taxon>
        <taxon>Bacillota</taxon>
        <taxon>Bacilli</taxon>
        <taxon>Bacillales</taxon>
        <taxon>Alicyclobacillaceae</taxon>
        <taxon>Alicyclobacillus</taxon>
    </lineage>
</organism>
<keyword evidence="2" id="KW-0472">Membrane</keyword>
<feature type="compositionally biased region" description="Low complexity" evidence="1">
    <location>
        <begin position="62"/>
        <end position="82"/>
    </location>
</feature>
<evidence type="ECO:0000313" key="4">
    <source>
        <dbReference type="Proteomes" id="UP000050482"/>
    </source>
</evidence>
<comment type="caution">
    <text evidence="3">The sequence shown here is derived from an EMBL/GenBank/DDBJ whole genome shotgun (WGS) entry which is preliminary data.</text>
</comment>